<dbReference type="InParanoid" id="A0A4S2MHQ6"/>
<feature type="compositionally biased region" description="Polar residues" evidence="1">
    <location>
        <begin position="34"/>
        <end position="46"/>
    </location>
</feature>
<evidence type="ECO:0000256" key="1">
    <source>
        <dbReference type="SAM" id="MobiDB-lite"/>
    </source>
</evidence>
<protein>
    <submittedName>
        <fullName evidence="2">Uncharacterized protein</fullName>
    </submittedName>
</protein>
<accession>A0A4S2MHQ6</accession>
<sequence length="113" mass="11926">MASSNGGVVPCWSCLNTLILSPSSTSRAVHRNQHTPTAHTRRSPYTSGPRCVESVTPNSSAPSYLCAVVLPHLFIHSSTRSRPSLVNCLFTLRSPGPAAGSTPIAEVDGVEAR</sequence>
<feature type="region of interest" description="Disordered" evidence="1">
    <location>
        <begin position="25"/>
        <end position="59"/>
    </location>
</feature>
<proteinExistence type="predicted"/>
<reference evidence="2 3" key="1">
    <citation type="submission" date="2019-04" db="EMBL/GenBank/DDBJ databases">
        <title>Comparative genomics and transcriptomics to analyze fruiting body development in filamentous ascomycetes.</title>
        <authorList>
            <consortium name="DOE Joint Genome Institute"/>
            <person name="Lutkenhaus R."/>
            <person name="Traeger S."/>
            <person name="Breuer J."/>
            <person name="Kuo A."/>
            <person name="Lipzen A."/>
            <person name="Pangilinan J."/>
            <person name="Dilworth D."/>
            <person name="Sandor L."/>
            <person name="Poggeler S."/>
            <person name="Barry K."/>
            <person name="Grigoriev I.V."/>
            <person name="Nowrousian M."/>
        </authorList>
    </citation>
    <scope>NUCLEOTIDE SEQUENCE [LARGE SCALE GENOMIC DNA]</scope>
    <source>
        <strain evidence="2 3">CBS 389.68</strain>
    </source>
</reference>
<organism evidence="2 3">
    <name type="scientific">Ascodesmis nigricans</name>
    <dbReference type="NCBI Taxonomy" id="341454"/>
    <lineage>
        <taxon>Eukaryota</taxon>
        <taxon>Fungi</taxon>
        <taxon>Dikarya</taxon>
        <taxon>Ascomycota</taxon>
        <taxon>Pezizomycotina</taxon>
        <taxon>Pezizomycetes</taxon>
        <taxon>Pezizales</taxon>
        <taxon>Ascodesmidaceae</taxon>
        <taxon>Ascodesmis</taxon>
    </lineage>
</organism>
<evidence type="ECO:0000313" key="2">
    <source>
        <dbReference type="EMBL" id="TGZ76292.1"/>
    </source>
</evidence>
<name>A0A4S2MHQ6_9PEZI</name>
<gene>
    <name evidence="2" type="ORF">EX30DRAFT_257438</name>
</gene>
<keyword evidence="3" id="KW-1185">Reference proteome</keyword>
<dbReference type="AlphaFoldDB" id="A0A4S2MHQ6"/>
<evidence type="ECO:0000313" key="3">
    <source>
        <dbReference type="Proteomes" id="UP000298138"/>
    </source>
</evidence>
<dbReference type="EMBL" id="ML220186">
    <property type="protein sequence ID" value="TGZ76292.1"/>
    <property type="molecule type" value="Genomic_DNA"/>
</dbReference>
<feature type="region of interest" description="Disordered" evidence="1">
    <location>
        <begin position="94"/>
        <end position="113"/>
    </location>
</feature>
<dbReference type="Proteomes" id="UP000298138">
    <property type="component" value="Unassembled WGS sequence"/>
</dbReference>